<keyword evidence="2" id="KW-1185">Reference proteome</keyword>
<reference evidence="1 2" key="1">
    <citation type="submission" date="2021-06" db="EMBL/GenBank/DDBJ databases">
        <title>Caerostris darwini draft genome.</title>
        <authorList>
            <person name="Kono N."/>
            <person name="Arakawa K."/>
        </authorList>
    </citation>
    <scope>NUCLEOTIDE SEQUENCE [LARGE SCALE GENOMIC DNA]</scope>
</reference>
<dbReference type="EMBL" id="BPLQ01008165">
    <property type="protein sequence ID" value="GIY35379.1"/>
    <property type="molecule type" value="Genomic_DNA"/>
</dbReference>
<accession>A0AAV4SQW0</accession>
<sequence length="100" mass="11494">MLPLVSDKFTSLGELRSVPRLLHETSLPFQGPRAGNSALFEAAIDELRFKQAEKNKSSLKKNAYSVHERERRWELDGLEKSCWNASKTRFGHLFPDHINI</sequence>
<dbReference type="AlphaFoldDB" id="A0AAV4SQW0"/>
<evidence type="ECO:0000313" key="1">
    <source>
        <dbReference type="EMBL" id="GIY35379.1"/>
    </source>
</evidence>
<name>A0AAV4SQW0_9ARAC</name>
<proteinExistence type="predicted"/>
<gene>
    <name evidence="1" type="ORF">CDAR_446121</name>
</gene>
<dbReference type="Proteomes" id="UP001054837">
    <property type="component" value="Unassembled WGS sequence"/>
</dbReference>
<protein>
    <submittedName>
        <fullName evidence="1">Uncharacterized protein</fullName>
    </submittedName>
</protein>
<evidence type="ECO:0000313" key="2">
    <source>
        <dbReference type="Proteomes" id="UP001054837"/>
    </source>
</evidence>
<comment type="caution">
    <text evidence="1">The sequence shown here is derived from an EMBL/GenBank/DDBJ whole genome shotgun (WGS) entry which is preliminary data.</text>
</comment>
<organism evidence="1 2">
    <name type="scientific">Caerostris darwini</name>
    <dbReference type="NCBI Taxonomy" id="1538125"/>
    <lineage>
        <taxon>Eukaryota</taxon>
        <taxon>Metazoa</taxon>
        <taxon>Ecdysozoa</taxon>
        <taxon>Arthropoda</taxon>
        <taxon>Chelicerata</taxon>
        <taxon>Arachnida</taxon>
        <taxon>Araneae</taxon>
        <taxon>Araneomorphae</taxon>
        <taxon>Entelegynae</taxon>
        <taxon>Araneoidea</taxon>
        <taxon>Araneidae</taxon>
        <taxon>Caerostris</taxon>
    </lineage>
</organism>